<evidence type="ECO:0000256" key="1">
    <source>
        <dbReference type="ARBA" id="ARBA00022581"/>
    </source>
</evidence>
<name>A0AAN6Z0Y0_9PEZI</name>
<feature type="region of interest" description="Disordered" evidence="2">
    <location>
        <begin position="771"/>
        <end position="792"/>
    </location>
</feature>
<feature type="region of interest" description="Disordered" evidence="2">
    <location>
        <begin position="571"/>
        <end position="603"/>
    </location>
</feature>
<feature type="compositionally biased region" description="Low complexity" evidence="2">
    <location>
        <begin position="978"/>
        <end position="987"/>
    </location>
</feature>
<organism evidence="3 4">
    <name type="scientific">Parathielavia appendiculata</name>
    <dbReference type="NCBI Taxonomy" id="2587402"/>
    <lineage>
        <taxon>Eukaryota</taxon>
        <taxon>Fungi</taxon>
        <taxon>Dikarya</taxon>
        <taxon>Ascomycota</taxon>
        <taxon>Pezizomycotina</taxon>
        <taxon>Sordariomycetes</taxon>
        <taxon>Sordariomycetidae</taxon>
        <taxon>Sordariales</taxon>
        <taxon>Chaetomiaceae</taxon>
        <taxon>Parathielavia</taxon>
    </lineage>
</organism>
<keyword evidence="4" id="KW-1185">Reference proteome</keyword>
<feature type="compositionally biased region" description="Low complexity" evidence="2">
    <location>
        <begin position="402"/>
        <end position="417"/>
    </location>
</feature>
<dbReference type="GeneID" id="87832467"/>
<sequence length="1019" mass="108825">MSPPTHHPDQGPHGQSFLVDEAKMREEAAMMAMMDDLGVARVDELPLDEDRGRGRRDRGHGHRGYGGGTNAHKCPPPLPAPQAPRRAPVHGNNPAAGWNFAQAWTDAIESGMFDDDDAQMVKGLDDLGGGRLYDRVVDQTVRILHQRNMRTAHQIEHPVRNNSARADDHGRNNIHDSFLVVQRQAASRARTSNNHSQASSGHGPASRSQGMATPAKSKNKSAKLNPMSRPARRPPLPPLEVPSLVVPLPEAVVNASTREPFEPTNATLKISVKFASRDIKPAQPSVIFLSSAKKPELGFFDVAVYGYYHYCHWAITAWYDYATGTDDLLFVTFQDAGSFQGYELHFANGNDLMEFMSRVRSLKAGDYLDQVESALAPSSAVQPAPPSNLTVAAAPVVDASTRTPATSTTLPAAPASRDVPPSTRTTQYAAISPAPVPAQVAPPVTNGNTTPAIPVENATFEPTIKPEQNALVELGQDEAGATTSQANLDGVEFLSRQELKHIARTIFQVMFRAYPPGMTAEEWDNLAMGIRTGVVEHMVKDAREKGFDEQRVQAIKDTVNEALDAEVKVNRARQGAPNGHLESESRVNGVAQPEPSTRTTKGRIQYSAGELLSLRHAAVNPPDSMANIPHLPRPGGHPRQSDTSPRSPYPAGPAISRIQFQKSAGAMDWVLGKATFPQPLPEQSSSVQQLPVPKSEAGSARPCATRDVGLQNSRWASGTSEIKHANAFTGPTHEKAWSKRSYLEDLAQLDPQTRVTAAAEDLMDLYFPLPNDGLSEPQTSVTQDTQQPAAAVPEPAVAAHEAEAATSTRSDKVENLRVGISRLSIWSPTNMPSGRARAPIQAPSSVVQASRDLWAQAISTASTQPPSLSPPAPSGGSTHVIPPRVSSLQSNSTMVTQSPASPLGSQMASRYAVPLSVSAQSSASTAAQTPRTADHQSSQVSTSEAGTQAPQPPPPAASTQPHSYMVSIGAQSSSVLTPQPGAQAAQPKPRGLAASRHANSGGPSSSGNFKFVIPKSPRK</sequence>
<feature type="compositionally biased region" description="Basic residues" evidence="2">
    <location>
        <begin position="53"/>
        <end position="63"/>
    </location>
</feature>
<feature type="region of interest" description="Disordered" evidence="2">
    <location>
        <begin position="402"/>
        <end position="425"/>
    </location>
</feature>
<feature type="region of interest" description="Disordered" evidence="2">
    <location>
        <begin position="922"/>
        <end position="1019"/>
    </location>
</feature>
<accession>A0AAN6Z0Y0</accession>
<feature type="compositionally biased region" description="Polar residues" evidence="2">
    <location>
        <begin position="776"/>
        <end position="787"/>
    </location>
</feature>
<dbReference type="PANTHER" id="PTHR13037">
    <property type="entry name" value="FORMIN"/>
    <property type="match status" value="1"/>
</dbReference>
<feature type="compositionally biased region" description="Polar residues" evidence="2">
    <location>
        <begin position="886"/>
        <end position="907"/>
    </location>
</feature>
<gene>
    <name evidence="3" type="ORF">N657DRAFT_673658</name>
</gene>
<dbReference type="PANTHER" id="PTHR13037:SF24">
    <property type="entry name" value="POLYCOMB PROTEIN PCL-RELATED"/>
    <property type="match status" value="1"/>
</dbReference>
<keyword evidence="1" id="KW-0945">Host-virus interaction</keyword>
<reference evidence="3" key="1">
    <citation type="journal article" date="2023" name="Mol. Phylogenet. Evol.">
        <title>Genome-scale phylogeny and comparative genomics of the fungal order Sordariales.</title>
        <authorList>
            <person name="Hensen N."/>
            <person name="Bonometti L."/>
            <person name="Westerberg I."/>
            <person name="Brannstrom I.O."/>
            <person name="Guillou S."/>
            <person name="Cros-Aarteil S."/>
            <person name="Calhoun S."/>
            <person name="Haridas S."/>
            <person name="Kuo A."/>
            <person name="Mondo S."/>
            <person name="Pangilinan J."/>
            <person name="Riley R."/>
            <person name="LaButti K."/>
            <person name="Andreopoulos B."/>
            <person name="Lipzen A."/>
            <person name="Chen C."/>
            <person name="Yan M."/>
            <person name="Daum C."/>
            <person name="Ng V."/>
            <person name="Clum A."/>
            <person name="Steindorff A."/>
            <person name="Ohm R.A."/>
            <person name="Martin F."/>
            <person name="Silar P."/>
            <person name="Natvig D.O."/>
            <person name="Lalanne C."/>
            <person name="Gautier V."/>
            <person name="Ament-Velasquez S.L."/>
            <person name="Kruys A."/>
            <person name="Hutchinson M.I."/>
            <person name="Powell A.J."/>
            <person name="Barry K."/>
            <person name="Miller A.N."/>
            <person name="Grigoriev I.V."/>
            <person name="Debuchy R."/>
            <person name="Gladieux P."/>
            <person name="Hiltunen Thoren M."/>
            <person name="Johannesson H."/>
        </authorList>
    </citation>
    <scope>NUCLEOTIDE SEQUENCE</scope>
    <source>
        <strain evidence="3">CBS 731.68</strain>
    </source>
</reference>
<feature type="region of interest" description="Disordered" evidence="2">
    <location>
        <begin position="861"/>
        <end position="907"/>
    </location>
</feature>
<feature type="compositionally biased region" description="Polar residues" evidence="2">
    <location>
        <begin position="997"/>
        <end position="1008"/>
    </location>
</feature>
<dbReference type="RefSeq" id="XP_062645112.1">
    <property type="nucleotide sequence ID" value="XM_062795699.1"/>
</dbReference>
<evidence type="ECO:0000313" key="3">
    <source>
        <dbReference type="EMBL" id="KAK4121341.1"/>
    </source>
</evidence>
<feature type="compositionally biased region" description="Polar residues" evidence="2">
    <location>
        <begin position="189"/>
        <end position="211"/>
    </location>
</feature>
<feature type="region of interest" description="Disordered" evidence="2">
    <location>
        <begin position="621"/>
        <end position="651"/>
    </location>
</feature>
<dbReference type="Proteomes" id="UP001302602">
    <property type="component" value="Unassembled WGS sequence"/>
</dbReference>
<feature type="compositionally biased region" description="Polar residues" evidence="2">
    <location>
        <begin position="935"/>
        <end position="946"/>
    </location>
</feature>
<feature type="region of interest" description="Disordered" evidence="2">
    <location>
        <begin position="680"/>
        <end position="704"/>
    </location>
</feature>
<evidence type="ECO:0000256" key="2">
    <source>
        <dbReference type="SAM" id="MobiDB-lite"/>
    </source>
</evidence>
<feature type="region of interest" description="Disordered" evidence="2">
    <location>
        <begin position="48"/>
        <end position="74"/>
    </location>
</feature>
<proteinExistence type="predicted"/>
<protein>
    <submittedName>
        <fullName evidence="3">Uncharacterized protein</fullName>
    </submittedName>
</protein>
<evidence type="ECO:0000313" key="4">
    <source>
        <dbReference type="Proteomes" id="UP001302602"/>
    </source>
</evidence>
<feature type="region of interest" description="Disordered" evidence="2">
    <location>
        <begin position="183"/>
        <end position="239"/>
    </location>
</feature>
<dbReference type="EMBL" id="MU853234">
    <property type="protein sequence ID" value="KAK4121341.1"/>
    <property type="molecule type" value="Genomic_DNA"/>
</dbReference>
<dbReference type="AlphaFoldDB" id="A0AAN6Z0Y0"/>
<reference evidence="3" key="2">
    <citation type="submission" date="2023-05" db="EMBL/GenBank/DDBJ databases">
        <authorList>
            <consortium name="Lawrence Berkeley National Laboratory"/>
            <person name="Steindorff A."/>
            <person name="Hensen N."/>
            <person name="Bonometti L."/>
            <person name="Westerberg I."/>
            <person name="Brannstrom I.O."/>
            <person name="Guillou S."/>
            <person name="Cros-Aarteil S."/>
            <person name="Calhoun S."/>
            <person name="Haridas S."/>
            <person name="Kuo A."/>
            <person name="Mondo S."/>
            <person name="Pangilinan J."/>
            <person name="Riley R."/>
            <person name="Labutti K."/>
            <person name="Andreopoulos B."/>
            <person name="Lipzen A."/>
            <person name="Chen C."/>
            <person name="Yanf M."/>
            <person name="Daum C."/>
            <person name="Ng V."/>
            <person name="Clum A."/>
            <person name="Ohm R."/>
            <person name="Martin F."/>
            <person name="Silar P."/>
            <person name="Natvig D."/>
            <person name="Lalanne C."/>
            <person name="Gautier V."/>
            <person name="Ament-Velasquez S.L."/>
            <person name="Kruys A."/>
            <person name="Hutchinson M.I."/>
            <person name="Powell A.J."/>
            <person name="Barry K."/>
            <person name="Miller A.N."/>
            <person name="Grigoriev I.V."/>
            <person name="Debuchy R."/>
            <person name="Gladieux P."/>
            <person name="Thoren M.H."/>
            <person name="Johannesson H."/>
        </authorList>
    </citation>
    <scope>NUCLEOTIDE SEQUENCE</scope>
    <source>
        <strain evidence="3">CBS 731.68</strain>
    </source>
</reference>
<comment type="caution">
    <text evidence="3">The sequence shown here is derived from an EMBL/GenBank/DDBJ whole genome shotgun (WGS) entry which is preliminary data.</text>
</comment>